<evidence type="ECO:0000313" key="2">
    <source>
        <dbReference type="Proteomes" id="UP000824998"/>
    </source>
</evidence>
<protein>
    <submittedName>
        <fullName evidence="1">Uncharacterized protein</fullName>
    </submittedName>
</protein>
<accession>A0A9P8C5G7</accession>
<dbReference type="EMBL" id="MU251459">
    <property type="protein sequence ID" value="KAG9234569.1"/>
    <property type="molecule type" value="Genomic_DNA"/>
</dbReference>
<dbReference type="Proteomes" id="UP000824998">
    <property type="component" value="Unassembled WGS sequence"/>
</dbReference>
<evidence type="ECO:0000313" key="1">
    <source>
        <dbReference type="EMBL" id="KAG9234569.1"/>
    </source>
</evidence>
<dbReference type="Gene3D" id="2.130.10.10">
    <property type="entry name" value="YVTN repeat-like/Quinoprotein amine dehydrogenase"/>
    <property type="match status" value="1"/>
</dbReference>
<dbReference type="AlphaFoldDB" id="A0A9P8C5G7"/>
<comment type="caution">
    <text evidence="1">The sequence shown here is derived from an EMBL/GenBank/DDBJ whole genome shotgun (WGS) entry which is preliminary data.</text>
</comment>
<organism evidence="1 2">
    <name type="scientific">Amylocarpus encephaloides</name>
    <dbReference type="NCBI Taxonomy" id="45428"/>
    <lineage>
        <taxon>Eukaryota</taxon>
        <taxon>Fungi</taxon>
        <taxon>Dikarya</taxon>
        <taxon>Ascomycota</taxon>
        <taxon>Pezizomycotina</taxon>
        <taxon>Leotiomycetes</taxon>
        <taxon>Helotiales</taxon>
        <taxon>Helotiales incertae sedis</taxon>
        <taxon>Amylocarpus</taxon>
    </lineage>
</organism>
<dbReference type="OrthoDB" id="1715191at2759"/>
<name>A0A9P8C5G7_9HELO</name>
<dbReference type="InterPro" id="IPR015943">
    <property type="entry name" value="WD40/YVTN_repeat-like_dom_sf"/>
</dbReference>
<reference evidence="1" key="1">
    <citation type="journal article" date="2021" name="IMA Fungus">
        <title>Genomic characterization of three marine fungi, including Emericellopsis atlantica sp. nov. with signatures of a generalist lifestyle and marine biomass degradation.</title>
        <authorList>
            <person name="Hagestad O.C."/>
            <person name="Hou L."/>
            <person name="Andersen J.H."/>
            <person name="Hansen E.H."/>
            <person name="Altermark B."/>
            <person name="Li C."/>
            <person name="Kuhnert E."/>
            <person name="Cox R.J."/>
            <person name="Crous P.W."/>
            <person name="Spatafora J.W."/>
            <person name="Lail K."/>
            <person name="Amirebrahimi M."/>
            <person name="Lipzen A."/>
            <person name="Pangilinan J."/>
            <person name="Andreopoulos W."/>
            <person name="Hayes R.D."/>
            <person name="Ng V."/>
            <person name="Grigoriev I.V."/>
            <person name="Jackson S.A."/>
            <person name="Sutton T.D.S."/>
            <person name="Dobson A.D.W."/>
            <person name="Rama T."/>
        </authorList>
    </citation>
    <scope>NUCLEOTIDE SEQUENCE</scope>
    <source>
        <strain evidence="1">TRa018bII</strain>
    </source>
</reference>
<gene>
    <name evidence="1" type="ORF">BJ875DRAFT_461254</name>
</gene>
<keyword evidence="2" id="KW-1185">Reference proteome</keyword>
<proteinExistence type="predicted"/>
<sequence>MSIKMANIFLAVIYFLSIARLATTKIHHLFVGNLGLPASIYALEFDDQALTLVNTRNITADSSHAWIAFDVSFTSVPASYCPFLTSTIAQEEQCLRRITLRQTDIELLSPPECHTSS</sequence>